<name>A0A5M6C4G7_9TREE</name>
<gene>
    <name evidence="4" type="ORF">CI109_100934</name>
</gene>
<protein>
    <submittedName>
        <fullName evidence="4">Uncharacterized protein</fullName>
    </submittedName>
</protein>
<feature type="compositionally biased region" description="Low complexity" evidence="2">
    <location>
        <begin position="180"/>
        <end position="237"/>
    </location>
</feature>
<dbReference type="SUPFAM" id="SSF50685">
    <property type="entry name" value="Barwin-like endoglucanases"/>
    <property type="match status" value="1"/>
</dbReference>
<dbReference type="PANTHER" id="PTHR31836">
    <property type="match status" value="1"/>
</dbReference>
<feature type="region of interest" description="Disordered" evidence="2">
    <location>
        <begin position="169"/>
        <end position="241"/>
    </location>
</feature>
<dbReference type="CDD" id="cd22191">
    <property type="entry name" value="DPBB_RlpA_EXP_N-like"/>
    <property type="match status" value="1"/>
</dbReference>
<evidence type="ECO:0000313" key="4">
    <source>
        <dbReference type="EMBL" id="WWD16508.1"/>
    </source>
</evidence>
<dbReference type="GeneID" id="43586701"/>
<dbReference type="Proteomes" id="UP000322225">
    <property type="component" value="Chromosome 2"/>
</dbReference>
<dbReference type="Gene3D" id="2.40.40.10">
    <property type="entry name" value="RlpA-like domain"/>
    <property type="match status" value="1"/>
</dbReference>
<sequence length="349" mass="35416">MPSFTFTTVATFALVASASIVSAAPVVSRGKPTTYAEGYLEDYDVYHSRYLALDCQSQHNSTFFDDCCHPLLANETLEDDRAAYCTPNATAASSVSATVVADASITAAATASADVGAAEEYCEASSSVASVINATSTAYDNIATAVSNATAAATATATLEAVADYAGHRNHKSWKGKNNSSSSAAPAATASATAEESESASPAYEAESTSSSEAEAAYTPSSTSEAAPAQTSAASSGGSSGEVMTGGYATYFYQGGNAGACGTVHSDSDYVIAIDSNGWWSDYASNNNSPYCGKSITLTNTNNGKSVTAVVADVCPSCVSSNSLDLSVGAFNAIASESDGQVPITWVWA</sequence>
<dbReference type="KEGG" id="ksn:43586701"/>
<reference evidence="4" key="2">
    <citation type="submission" date="2024-01" db="EMBL/GenBank/DDBJ databases">
        <title>Comparative genomics of Cryptococcus and Kwoniella reveals pathogenesis evolution and contrasting modes of karyotype evolution via chromosome fusion or intercentromeric recombination.</title>
        <authorList>
            <person name="Coelho M.A."/>
            <person name="David-Palma M."/>
            <person name="Shea T."/>
            <person name="Bowers K."/>
            <person name="McGinley-Smith S."/>
            <person name="Mohammad A.W."/>
            <person name="Gnirke A."/>
            <person name="Yurkov A.M."/>
            <person name="Nowrousian M."/>
            <person name="Sun S."/>
            <person name="Cuomo C.A."/>
            <person name="Heitman J."/>
        </authorList>
    </citation>
    <scope>NUCLEOTIDE SEQUENCE</scope>
    <source>
        <strain evidence="4">CBS 12478</strain>
    </source>
</reference>
<dbReference type="OrthoDB" id="406505at2759"/>
<dbReference type="InterPro" id="IPR051477">
    <property type="entry name" value="Expansin_CellWall"/>
</dbReference>
<evidence type="ECO:0000313" key="5">
    <source>
        <dbReference type="Proteomes" id="UP000322225"/>
    </source>
</evidence>
<dbReference type="EMBL" id="CP144052">
    <property type="protein sequence ID" value="WWD16508.1"/>
    <property type="molecule type" value="Genomic_DNA"/>
</dbReference>
<feature type="signal peptide" evidence="3">
    <location>
        <begin position="1"/>
        <end position="23"/>
    </location>
</feature>
<dbReference type="AlphaFoldDB" id="A0A5M6C4G7"/>
<proteinExistence type="predicted"/>
<dbReference type="PANTHER" id="PTHR31836:SF24">
    <property type="entry name" value="RLPA-LIKE PROTEIN DOUBLE-PSI BETA-BARREL DOMAIN-CONTAINING PROTEIN"/>
    <property type="match status" value="1"/>
</dbReference>
<accession>A0A5M6C4G7</accession>
<keyword evidence="1 3" id="KW-0732">Signal</keyword>
<evidence type="ECO:0000256" key="1">
    <source>
        <dbReference type="ARBA" id="ARBA00022729"/>
    </source>
</evidence>
<reference evidence="4" key="1">
    <citation type="submission" date="2017-08" db="EMBL/GenBank/DDBJ databases">
        <authorList>
            <person name="Cuomo C."/>
            <person name="Billmyre B."/>
            <person name="Heitman J."/>
        </authorList>
    </citation>
    <scope>NUCLEOTIDE SEQUENCE</scope>
    <source>
        <strain evidence="4">CBS 12478</strain>
    </source>
</reference>
<organism evidence="4 5">
    <name type="scientific">Kwoniella shandongensis</name>
    <dbReference type="NCBI Taxonomy" id="1734106"/>
    <lineage>
        <taxon>Eukaryota</taxon>
        <taxon>Fungi</taxon>
        <taxon>Dikarya</taxon>
        <taxon>Basidiomycota</taxon>
        <taxon>Agaricomycotina</taxon>
        <taxon>Tremellomycetes</taxon>
        <taxon>Tremellales</taxon>
        <taxon>Cryptococcaceae</taxon>
        <taxon>Kwoniella</taxon>
    </lineage>
</organism>
<evidence type="ECO:0000256" key="3">
    <source>
        <dbReference type="SAM" id="SignalP"/>
    </source>
</evidence>
<evidence type="ECO:0000256" key="2">
    <source>
        <dbReference type="SAM" id="MobiDB-lite"/>
    </source>
</evidence>
<dbReference type="RefSeq" id="XP_031862926.1">
    <property type="nucleotide sequence ID" value="XM_032002587.1"/>
</dbReference>
<feature type="chain" id="PRO_5043848420" evidence="3">
    <location>
        <begin position="24"/>
        <end position="349"/>
    </location>
</feature>
<keyword evidence="5" id="KW-1185">Reference proteome</keyword>
<dbReference type="InterPro" id="IPR036908">
    <property type="entry name" value="RlpA-like_sf"/>
</dbReference>